<feature type="transmembrane region" description="Helical" evidence="9">
    <location>
        <begin position="201"/>
        <end position="222"/>
    </location>
</feature>
<dbReference type="InterPro" id="IPR036458">
    <property type="entry name" value="Na:dicarbo_symporter_sf"/>
</dbReference>
<keyword evidence="5 9" id="KW-1133">Transmembrane helix</keyword>
<feature type="transmembrane region" description="Helical" evidence="9">
    <location>
        <begin position="82"/>
        <end position="104"/>
    </location>
</feature>
<feature type="compositionally biased region" description="Basic and acidic residues" evidence="8">
    <location>
        <begin position="426"/>
        <end position="444"/>
    </location>
</feature>
<dbReference type="InterPro" id="IPR050746">
    <property type="entry name" value="DAACS"/>
</dbReference>
<dbReference type="Proteomes" id="UP000315131">
    <property type="component" value="Unassembled WGS sequence"/>
</dbReference>
<protein>
    <submittedName>
        <fullName evidence="10">Dicarboxylate/amino acid:cation symporter</fullName>
    </submittedName>
</protein>
<proteinExistence type="predicted"/>
<evidence type="ECO:0000256" key="3">
    <source>
        <dbReference type="ARBA" id="ARBA00022692"/>
    </source>
</evidence>
<dbReference type="OrthoDB" id="9768885at2"/>
<dbReference type="InterPro" id="IPR001991">
    <property type="entry name" value="Na-dicarboxylate_symporter"/>
</dbReference>
<dbReference type="Pfam" id="PF00375">
    <property type="entry name" value="SDF"/>
    <property type="match status" value="1"/>
</dbReference>
<dbReference type="PROSITE" id="PS00714">
    <property type="entry name" value="NA_DICARBOXYL_SYMP_2"/>
    <property type="match status" value="1"/>
</dbReference>
<accession>A0A550I649</accession>
<evidence type="ECO:0000256" key="7">
    <source>
        <dbReference type="ARBA" id="ARBA00023180"/>
    </source>
</evidence>
<dbReference type="SUPFAM" id="SSF118215">
    <property type="entry name" value="Proton glutamate symport protein"/>
    <property type="match status" value="1"/>
</dbReference>
<dbReference type="EMBL" id="VHSF01000001">
    <property type="protein sequence ID" value="TRO66449.1"/>
    <property type="molecule type" value="Genomic_DNA"/>
</dbReference>
<dbReference type="PRINTS" id="PR00173">
    <property type="entry name" value="EDTRNSPORT"/>
</dbReference>
<dbReference type="PANTHER" id="PTHR11958">
    <property type="entry name" value="SODIUM/DICARBOXYLATE SYMPORTER-RELATED"/>
    <property type="match status" value="1"/>
</dbReference>
<feature type="transmembrane region" description="Helical" evidence="9">
    <location>
        <begin position="41"/>
        <end position="62"/>
    </location>
</feature>
<evidence type="ECO:0000313" key="11">
    <source>
        <dbReference type="Proteomes" id="UP000315131"/>
    </source>
</evidence>
<evidence type="ECO:0000256" key="5">
    <source>
        <dbReference type="ARBA" id="ARBA00022989"/>
    </source>
</evidence>
<keyword evidence="6 9" id="KW-0472">Membrane</keyword>
<dbReference type="InterPro" id="IPR018107">
    <property type="entry name" value="Na-dicarboxylate_symporter_CS"/>
</dbReference>
<evidence type="ECO:0000256" key="1">
    <source>
        <dbReference type="ARBA" id="ARBA00004141"/>
    </source>
</evidence>
<gene>
    <name evidence="10" type="ORF">FGM01_00785</name>
</gene>
<evidence type="ECO:0000256" key="6">
    <source>
        <dbReference type="ARBA" id="ARBA00023136"/>
    </source>
</evidence>
<comment type="subcellular location">
    <subcellularLocation>
        <location evidence="1">Membrane</location>
        <topology evidence="1">Multi-pass membrane protein</topology>
    </subcellularLocation>
</comment>
<dbReference type="GO" id="GO:0016020">
    <property type="term" value="C:membrane"/>
    <property type="evidence" value="ECO:0007669"/>
    <property type="project" value="UniProtKB-SubCell"/>
</dbReference>
<dbReference type="GO" id="GO:0015293">
    <property type="term" value="F:symporter activity"/>
    <property type="evidence" value="ECO:0007669"/>
    <property type="project" value="UniProtKB-KW"/>
</dbReference>
<keyword evidence="3 9" id="KW-0812">Transmembrane</keyword>
<evidence type="ECO:0000256" key="2">
    <source>
        <dbReference type="ARBA" id="ARBA00022448"/>
    </source>
</evidence>
<dbReference type="RefSeq" id="WP_143409218.1">
    <property type="nucleotide sequence ID" value="NZ_VHSF01000001.1"/>
</dbReference>
<feature type="region of interest" description="Disordered" evidence="8">
    <location>
        <begin position="424"/>
        <end position="444"/>
    </location>
</feature>
<organism evidence="10 11">
    <name type="scientific">Christiangramia sabulilitoris</name>
    <dbReference type="NCBI Taxonomy" id="2583991"/>
    <lineage>
        <taxon>Bacteria</taxon>
        <taxon>Pseudomonadati</taxon>
        <taxon>Bacteroidota</taxon>
        <taxon>Flavobacteriia</taxon>
        <taxon>Flavobacteriales</taxon>
        <taxon>Flavobacteriaceae</taxon>
        <taxon>Christiangramia</taxon>
    </lineage>
</organism>
<name>A0A550I649_9FLAO</name>
<evidence type="ECO:0000256" key="8">
    <source>
        <dbReference type="SAM" id="MobiDB-lite"/>
    </source>
</evidence>
<reference evidence="10 11" key="1">
    <citation type="submission" date="2019-06" db="EMBL/GenBank/DDBJ databases">
        <title>Gramella sabulilitoris sp. nov., isolated from a marine sand.</title>
        <authorList>
            <person name="Yoon J.-H."/>
        </authorList>
    </citation>
    <scope>NUCLEOTIDE SEQUENCE [LARGE SCALE GENOMIC DNA]</scope>
    <source>
        <strain evidence="10 11">HSMS-1</strain>
    </source>
</reference>
<dbReference type="Gene3D" id="1.10.3860.10">
    <property type="entry name" value="Sodium:dicarboxylate symporter"/>
    <property type="match status" value="1"/>
</dbReference>
<dbReference type="AlphaFoldDB" id="A0A550I649"/>
<feature type="transmembrane region" description="Helical" evidence="9">
    <location>
        <begin position="7"/>
        <end position="29"/>
    </location>
</feature>
<comment type="caution">
    <text evidence="10">The sequence shown here is derived from an EMBL/GenBank/DDBJ whole genome shotgun (WGS) entry which is preliminary data.</text>
</comment>
<keyword evidence="11" id="KW-1185">Reference proteome</keyword>
<feature type="transmembrane region" description="Helical" evidence="9">
    <location>
        <begin position="339"/>
        <end position="361"/>
    </location>
</feature>
<sequence length="444" mass="47135">MKKLALHWQILLGMAGGVIFALIMTNFSWGADFVSDWIKPFGNIFINALKLIAVPLILASLIKGISDLKDISKLSKMGTRTIVTYIATTVIAVTIGLVMVNLIAPGKTISDETRTDLITSYEGDASVRISDAQKQKDAGPLQALEDLVPSNIFGAASDNGNMLQVIFFAIFFGIGLILIPEKTAKPVKDFFDGFNEVILKMIDLIMLTAPYGVFALLAALVVESPSTDLFAALALYALTVLIGLALMIGVYILLVWVFTKNTPSFFLNGIGPAQLLAFSTSSSAATLPVTMERVEEHMGVHKEVTSFVLPIGATINMDGTSLYQAVAAVFIAQAFGMDLSIGAQLGIIATATLASIGSAAVPGAGMVMLVIVLAQAGIPEAGLALIFAVDRPLDMCRTTVNVTGDAAVSLMVAKSVDMMGPPNVKNWDDDYHPETESIAEPEKV</sequence>
<keyword evidence="4" id="KW-0769">Symport</keyword>
<keyword evidence="2" id="KW-0813">Transport</keyword>
<feature type="transmembrane region" description="Helical" evidence="9">
    <location>
        <begin position="367"/>
        <end position="389"/>
    </location>
</feature>
<dbReference type="PANTHER" id="PTHR11958:SF63">
    <property type="entry name" value="AMINO ACID TRANSPORTER"/>
    <property type="match status" value="1"/>
</dbReference>
<dbReference type="GO" id="GO:1902475">
    <property type="term" value="P:L-alpha-amino acid transmembrane transport"/>
    <property type="evidence" value="ECO:0007669"/>
    <property type="project" value="UniProtKB-ARBA"/>
</dbReference>
<evidence type="ECO:0000313" key="10">
    <source>
        <dbReference type="EMBL" id="TRO66449.1"/>
    </source>
</evidence>
<evidence type="ECO:0000256" key="9">
    <source>
        <dbReference type="SAM" id="Phobius"/>
    </source>
</evidence>
<keyword evidence="7" id="KW-0325">Glycoprotein</keyword>
<feature type="transmembrane region" description="Helical" evidence="9">
    <location>
        <begin position="162"/>
        <end position="180"/>
    </location>
</feature>
<evidence type="ECO:0000256" key="4">
    <source>
        <dbReference type="ARBA" id="ARBA00022847"/>
    </source>
</evidence>
<feature type="transmembrane region" description="Helical" evidence="9">
    <location>
        <begin position="234"/>
        <end position="258"/>
    </location>
</feature>